<dbReference type="EMBL" id="MU167454">
    <property type="protein sequence ID" value="KAG0140318.1"/>
    <property type="molecule type" value="Genomic_DNA"/>
</dbReference>
<sequence>MFSTSVYLSLVFAFFVAQSLSVKMTKVARDLGPIVPIEHAYLSKHYNFSRQGKIYDSYGDVAWTLNPGLGMGRVVVLTKAGTANFTMITLANCPKPVAPNFFLDVANHVWKVETPETQPGVDDFTFNWRNRSTVLGEIQYHADQNLAFLDIEKLGRKRNITKGRYYAVNIPRVGGKPDLRDEDALTLLILLLDQLTPCKK</sequence>
<name>A0A9P6T7D2_9BASI</name>
<evidence type="ECO:0000313" key="2">
    <source>
        <dbReference type="EMBL" id="KAG0140318.1"/>
    </source>
</evidence>
<reference evidence="2" key="1">
    <citation type="submission" date="2013-11" db="EMBL/GenBank/DDBJ databases">
        <title>Genome sequence of the fusiform rust pathogen reveals effectors for host alternation and coevolution with pine.</title>
        <authorList>
            <consortium name="DOE Joint Genome Institute"/>
            <person name="Smith K."/>
            <person name="Pendleton A."/>
            <person name="Kubisiak T."/>
            <person name="Anderson C."/>
            <person name="Salamov A."/>
            <person name="Aerts A."/>
            <person name="Riley R."/>
            <person name="Clum A."/>
            <person name="Lindquist E."/>
            <person name="Ence D."/>
            <person name="Campbell M."/>
            <person name="Kronenberg Z."/>
            <person name="Feau N."/>
            <person name="Dhillon B."/>
            <person name="Hamelin R."/>
            <person name="Burleigh J."/>
            <person name="Smith J."/>
            <person name="Yandell M."/>
            <person name="Nelson C."/>
            <person name="Grigoriev I."/>
            <person name="Davis J."/>
        </authorList>
    </citation>
    <scope>NUCLEOTIDE SEQUENCE</scope>
    <source>
        <strain evidence="2">G11</strain>
    </source>
</reference>
<protein>
    <submittedName>
        <fullName evidence="2">Uncharacterized protein</fullName>
    </submittedName>
</protein>
<proteinExistence type="predicted"/>
<evidence type="ECO:0000313" key="3">
    <source>
        <dbReference type="Proteomes" id="UP000886653"/>
    </source>
</evidence>
<feature type="signal peptide" evidence="1">
    <location>
        <begin position="1"/>
        <end position="21"/>
    </location>
</feature>
<feature type="chain" id="PRO_5040266656" evidence="1">
    <location>
        <begin position="22"/>
        <end position="200"/>
    </location>
</feature>
<dbReference type="AlphaFoldDB" id="A0A9P6T7D2"/>
<gene>
    <name evidence="2" type="ORF">CROQUDRAFT_674722</name>
</gene>
<evidence type="ECO:0000256" key="1">
    <source>
        <dbReference type="SAM" id="SignalP"/>
    </source>
</evidence>
<dbReference type="Proteomes" id="UP000886653">
    <property type="component" value="Unassembled WGS sequence"/>
</dbReference>
<keyword evidence="3" id="KW-1185">Reference proteome</keyword>
<organism evidence="2 3">
    <name type="scientific">Cronartium quercuum f. sp. fusiforme G11</name>
    <dbReference type="NCBI Taxonomy" id="708437"/>
    <lineage>
        <taxon>Eukaryota</taxon>
        <taxon>Fungi</taxon>
        <taxon>Dikarya</taxon>
        <taxon>Basidiomycota</taxon>
        <taxon>Pucciniomycotina</taxon>
        <taxon>Pucciniomycetes</taxon>
        <taxon>Pucciniales</taxon>
        <taxon>Coleosporiaceae</taxon>
        <taxon>Cronartium</taxon>
    </lineage>
</organism>
<keyword evidence="1" id="KW-0732">Signal</keyword>
<comment type="caution">
    <text evidence="2">The sequence shown here is derived from an EMBL/GenBank/DDBJ whole genome shotgun (WGS) entry which is preliminary data.</text>
</comment>
<dbReference type="OrthoDB" id="10384813at2759"/>
<accession>A0A9P6T7D2</accession>